<keyword evidence="2" id="KW-1185">Reference proteome</keyword>
<protein>
    <submittedName>
        <fullName evidence="1">G4587 protein</fullName>
    </submittedName>
</protein>
<sequence length="176" mass="18932">MASIEPITVMAQQSTVHRDLARGQGTPTAASDLDASLSCRTASALPAQREAGSRMDALTSQADCPGSMPTLPSDVVDKILNLVREWMQYSLVNKAWKAAFQDASLCIVFSEMPSKQQVEWLRCTDAPVHRVTFLPSCTPCKSTASAILSHARDLIRLCPGKIEPAPLPGRRIGAVA</sequence>
<dbReference type="Proteomes" id="UP001497392">
    <property type="component" value="Unassembled WGS sequence"/>
</dbReference>
<comment type="caution">
    <text evidence="1">The sequence shown here is derived from an EMBL/GenBank/DDBJ whole genome shotgun (WGS) entry which is preliminary data.</text>
</comment>
<organism evidence="1 2">
    <name type="scientific">Coccomyxa viridis</name>
    <dbReference type="NCBI Taxonomy" id="1274662"/>
    <lineage>
        <taxon>Eukaryota</taxon>
        <taxon>Viridiplantae</taxon>
        <taxon>Chlorophyta</taxon>
        <taxon>core chlorophytes</taxon>
        <taxon>Trebouxiophyceae</taxon>
        <taxon>Trebouxiophyceae incertae sedis</taxon>
        <taxon>Coccomyxaceae</taxon>
        <taxon>Coccomyxa</taxon>
    </lineage>
</organism>
<dbReference type="EMBL" id="CAXHTA020000006">
    <property type="protein sequence ID" value="CAL5222252.1"/>
    <property type="molecule type" value="Genomic_DNA"/>
</dbReference>
<gene>
    <name evidence="1" type="primary">g4587</name>
    <name evidence="1" type="ORF">VP750_LOCUS3911</name>
</gene>
<evidence type="ECO:0000313" key="1">
    <source>
        <dbReference type="EMBL" id="CAL5222252.1"/>
    </source>
</evidence>
<accession>A0ABP1FXL3</accession>
<name>A0ABP1FXL3_9CHLO</name>
<evidence type="ECO:0000313" key="2">
    <source>
        <dbReference type="Proteomes" id="UP001497392"/>
    </source>
</evidence>
<reference evidence="1 2" key="1">
    <citation type="submission" date="2024-06" db="EMBL/GenBank/DDBJ databases">
        <authorList>
            <person name="Kraege A."/>
            <person name="Thomma B."/>
        </authorList>
    </citation>
    <scope>NUCLEOTIDE SEQUENCE [LARGE SCALE GENOMIC DNA]</scope>
</reference>
<proteinExistence type="predicted"/>